<name>A0A8J5RD97_ZIZPA</name>
<proteinExistence type="predicted"/>
<comment type="caution">
    <text evidence="2">The sequence shown here is derived from an EMBL/GenBank/DDBJ whole genome shotgun (WGS) entry which is preliminary data.</text>
</comment>
<dbReference type="EMBL" id="JAAALK010000290">
    <property type="protein sequence ID" value="KAG8047427.1"/>
    <property type="molecule type" value="Genomic_DNA"/>
</dbReference>
<evidence type="ECO:0000256" key="1">
    <source>
        <dbReference type="SAM" id="MobiDB-lite"/>
    </source>
</evidence>
<evidence type="ECO:0000313" key="3">
    <source>
        <dbReference type="Proteomes" id="UP000729402"/>
    </source>
</evidence>
<gene>
    <name evidence="2" type="ORF">GUJ93_ZPchr0008g13241</name>
</gene>
<protein>
    <submittedName>
        <fullName evidence="2">Uncharacterized protein</fullName>
    </submittedName>
</protein>
<dbReference type="AlphaFoldDB" id="A0A8J5RD97"/>
<feature type="region of interest" description="Disordered" evidence="1">
    <location>
        <begin position="1"/>
        <end position="25"/>
    </location>
</feature>
<keyword evidence="3" id="KW-1185">Reference proteome</keyword>
<dbReference type="Proteomes" id="UP000729402">
    <property type="component" value="Unassembled WGS sequence"/>
</dbReference>
<reference evidence="2" key="1">
    <citation type="journal article" date="2021" name="bioRxiv">
        <title>Whole Genome Assembly and Annotation of Northern Wild Rice, Zizania palustris L., Supports a Whole Genome Duplication in the Zizania Genus.</title>
        <authorList>
            <person name="Haas M."/>
            <person name="Kono T."/>
            <person name="Macchietto M."/>
            <person name="Millas R."/>
            <person name="McGilp L."/>
            <person name="Shao M."/>
            <person name="Duquette J."/>
            <person name="Hirsch C.N."/>
            <person name="Kimball J."/>
        </authorList>
    </citation>
    <scope>NUCLEOTIDE SEQUENCE</scope>
    <source>
        <tissue evidence="2">Fresh leaf tissue</tissue>
    </source>
</reference>
<evidence type="ECO:0000313" key="2">
    <source>
        <dbReference type="EMBL" id="KAG8047427.1"/>
    </source>
</evidence>
<feature type="compositionally biased region" description="Basic residues" evidence="1">
    <location>
        <begin position="1"/>
        <end position="18"/>
    </location>
</feature>
<reference evidence="2" key="2">
    <citation type="submission" date="2021-02" db="EMBL/GenBank/DDBJ databases">
        <authorList>
            <person name="Kimball J.A."/>
            <person name="Haas M.W."/>
            <person name="Macchietto M."/>
            <person name="Kono T."/>
            <person name="Duquette J."/>
            <person name="Shao M."/>
        </authorList>
    </citation>
    <scope>NUCLEOTIDE SEQUENCE</scope>
    <source>
        <tissue evidence="2">Fresh leaf tissue</tissue>
    </source>
</reference>
<sequence length="95" mass="10342">MVPPPRHHLHANGRHPPRKLVPSTSSTSLFPTPMVLYPAMLANSSCFRPHTVTSAPSFLCVGTKVFVVLKARTKLGLLESSCELVNPSIMCVNYA</sequence>
<organism evidence="2 3">
    <name type="scientific">Zizania palustris</name>
    <name type="common">Northern wild rice</name>
    <dbReference type="NCBI Taxonomy" id="103762"/>
    <lineage>
        <taxon>Eukaryota</taxon>
        <taxon>Viridiplantae</taxon>
        <taxon>Streptophyta</taxon>
        <taxon>Embryophyta</taxon>
        <taxon>Tracheophyta</taxon>
        <taxon>Spermatophyta</taxon>
        <taxon>Magnoliopsida</taxon>
        <taxon>Liliopsida</taxon>
        <taxon>Poales</taxon>
        <taxon>Poaceae</taxon>
        <taxon>BOP clade</taxon>
        <taxon>Oryzoideae</taxon>
        <taxon>Oryzeae</taxon>
        <taxon>Zizaniinae</taxon>
        <taxon>Zizania</taxon>
    </lineage>
</organism>
<accession>A0A8J5RD97</accession>